<dbReference type="RefSeq" id="XP_070858544.1">
    <property type="nucleotide sequence ID" value="XM_071000915.1"/>
</dbReference>
<keyword evidence="1" id="KW-0732">Signal</keyword>
<accession>A0ABR4MGH0</accession>
<feature type="signal peptide" evidence="1">
    <location>
        <begin position="1"/>
        <end position="18"/>
    </location>
</feature>
<comment type="caution">
    <text evidence="2">The sequence shown here is derived from an EMBL/GenBank/DDBJ whole genome shotgun (WGS) entry which is preliminary data.</text>
</comment>
<proteinExistence type="predicted"/>
<name>A0ABR4MGH0_9PEZI</name>
<sequence>MRFFGILSLSFLLTRANAGDLEDNGYTFENLGNGICTVTSQHSSDVSEQPDKFKINTARKTMTVKYLNVFRNRESDPLPHFAIMAAVCRKYDLEPDDLNKVVIGAPKDYCLQEALDKYRLIYSDIEEDEKIDTTLTLPGTDSDLDSDLYADVWSDLCDCMSYGIVERMLTSNSIVGKISIKEYDNSCLMSYFIQPKKGSDE</sequence>
<gene>
    <name evidence="2" type="ORF">HOO65_050485</name>
</gene>
<evidence type="ECO:0000256" key="1">
    <source>
        <dbReference type="SAM" id="SignalP"/>
    </source>
</evidence>
<protein>
    <submittedName>
        <fullName evidence="2">Uncharacterized protein</fullName>
    </submittedName>
</protein>
<evidence type="ECO:0000313" key="3">
    <source>
        <dbReference type="Proteomes" id="UP001610728"/>
    </source>
</evidence>
<keyword evidence="3" id="KW-1185">Reference proteome</keyword>
<feature type="chain" id="PRO_5046617938" evidence="1">
    <location>
        <begin position="19"/>
        <end position="201"/>
    </location>
</feature>
<dbReference type="EMBL" id="JABSNW010000005">
    <property type="protein sequence ID" value="KAL2887364.1"/>
    <property type="molecule type" value="Genomic_DNA"/>
</dbReference>
<dbReference type="Proteomes" id="UP001610728">
    <property type="component" value="Unassembled WGS sequence"/>
</dbReference>
<evidence type="ECO:0000313" key="2">
    <source>
        <dbReference type="EMBL" id="KAL2887364.1"/>
    </source>
</evidence>
<dbReference type="GeneID" id="98119097"/>
<organism evidence="2 3">
    <name type="scientific">Ceratocystis lukuohia</name>
    <dbReference type="NCBI Taxonomy" id="2019550"/>
    <lineage>
        <taxon>Eukaryota</taxon>
        <taxon>Fungi</taxon>
        <taxon>Dikarya</taxon>
        <taxon>Ascomycota</taxon>
        <taxon>Pezizomycotina</taxon>
        <taxon>Sordariomycetes</taxon>
        <taxon>Hypocreomycetidae</taxon>
        <taxon>Microascales</taxon>
        <taxon>Ceratocystidaceae</taxon>
        <taxon>Ceratocystis</taxon>
    </lineage>
</organism>
<reference evidence="2 3" key="1">
    <citation type="submission" date="2020-05" db="EMBL/GenBank/DDBJ databases">
        <title>Ceratocystis lukuohia genome.</title>
        <authorList>
            <person name="Harrington T.C."/>
            <person name="Kim K."/>
            <person name="Mayers C.G."/>
        </authorList>
    </citation>
    <scope>NUCLEOTIDE SEQUENCE [LARGE SCALE GENOMIC DNA]</scope>
    <source>
        <strain evidence="2 3">C4212</strain>
    </source>
</reference>